<evidence type="ECO:0000313" key="1">
    <source>
        <dbReference type="EMBL" id="AHZ95699.1"/>
    </source>
</evidence>
<reference evidence="2" key="1">
    <citation type="submission" date="2014-04" db="EMBL/GenBank/DDBJ databases">
        <title>Complete genome sequence of Staphylococcus aureus bacteriophage SA97.</title>
        <authorList>
            <person name="Chang Y."/>
            <person name="Ryu S."/>
        </authorList>
    </citation>
    <scope>NUCLEOTIDE SEQUENCE [LARGE SCALE GENOMIC DNA]</scope>
</reference>
<dbReference type="Proteomes" id="UP000033809">
    <property type="component" value="Segment"/>
</dbReference>
<gene>
    <name evidence="1" type="ORF">SA97_041</name>
</gene>
<organism evidence="1 2">
    <name type="scientific">Staphylococcus phage SA97</name>
    <dbReference type="NCBI Taxonomy" id="1498171"/>
    <lineage>
        <taxon>Viruses</taxon>
        <taxon>Duplodnaviria</taxon>
        <taxon>Heunggongvirae</taxon>
        <taxon>Uroviricota</taxon>
        <taxon>Caudoviricetes</taxon>
        <taxon>Azeredovirinae</taxon>
        <taxon>Dubowvirus</taxon>
        <taxon>Dubowvirus SA97</taxon>
    </lineage>
</organism>
<reference evidence="1 2" key="2">
    <citation type="journal article" date="2015" name="Viruses">
        <title>Isolation and Genome Characterization of the Virulent Staphylococcus aureus Bacteriophage SA97.</title>
        <authorList>
            <person name="Chang Y."/>
            <person name="Shin H."/>
            <person name="Lee J.H."/>
            <person name="Park C.J."/>
            <person name="Paik S.Y."/>
            <person name="Ryu S."/>
        </authorList>
    </citation>
    <scope>NUCLEOTIDE SEQUENCE [LARGE SCALE GENOMIC DNA]</scope>
</reference>
<keyword evidence="2" id="KW-1185">Reference proteome</keyword>
<protein>
    <submittedName>
        <fullName evidence="1">Uncharacterized protein</fullName>
    </submittedName>
</protein>
<dbReference type="KEGG" id="vg:26644610"/>
<name>A0A0F6N3N6_9CAUD</name>
<dbReference type="OrthoDB" id="4636at10239"/>
<proteinExistence type="predicted"/>
<accession>A0A0F6N3N6</accession>
<evidence type="ECO:0000313" key="2">
    <source>
        <dbReference type="Proteomes" id="UP000033809"/>
    </source>
</evidence>
<dbReference type="GeneID" id="26644610"/>
<sequence>MEEKQYLWRYNDIEKRMNELHKKYKELVDIFFGDVIDKNTGYFPFYSGIKYSYADLNISFYRGLIYIHGGSEGMQAKKINISVDDVLKRTERSFEKLSEYIKSTFIFEKVIHDFQMFNLSDLASIYNDDAIAHYYFETHSDLYLSDKSTKIYRTPNSLLENANDLPASLRKYTQLLETVNDKDFETHIVEAYDCFMSEKRLATSLLLGRALELMCRLILNKFDKDIIKQTPDYKRNIRTFLNEMENNDLIEEHLKHSVKAAIEHRNSIMHGIKIEEYNSIIQTLFDEIAKLSNVYKSLNKQ</sequence>
<dbReference type="EMBL" id="KJ716334">
    <property type="protein sequence ID" value="AHZ95699.1"/>
    <property type="molecule type" value="Genomic_DNA"/>
</dbReference>
<dbReference type="RefSeq" id="YP_009218451.1">
    <property type="nucleotide sequence ID" value="NC_029010.1"/>
</dbReference>